<keyword evidence="2" id="KW-1185">Reference proteome</keyword>
<dbReference type="OrthoDB" id="10441302at2759"/>
<organism evidence="1 2">
    <name type="scientific">Hyaloscypha variabilis (strain UAMH 11265 / GT02V1 / F)</name>
    <name type="common">Meliniomyces variabilis</name>
    <dbReference type="NCBI Taxonomy" id="1149755"/>
    <lineage>
        <taxon>Eukaryota</taxon>
        <taxon>Fungi</taxon>
        <taxon>Dikarya</taxon>
        <taxon>Ascomycota</taxon>
        <taxon>Pezizomycotina</taxon>
        <taxon>Leotiomycetes</taxon>
        <taxon>Helotiales</taxon>
        <taxon>Hyaloscyphaceae</taxon>
        <taxon>Hyaloscypha</taxon>
        <taxon>Hyaloscypha variabilis</taxon>
    </lineage>
</organism>
<sequence>MPKRKLDEFLELAKNLSSSEIAEGLSALGPTKCRKIFSDRKFKDEFKNLQARTTKQLYSTFLYFLQQRKWGTNTALEQQDLWVATMQILNMPHRNQVKFLGRDLFLRAFEHAMLTAHQFQVLRKLEDANEAINRGLQWIPYPPQAEGYKRDHPLYEEVQVSYEDWLKTEDRKLEDETEKCSMMVQERSLEVVRAVDQELIREAPENERQVLLEGPANAENLRVVKQESLRE</sequence>
<name>A0A2J6S083_HYAVF</name>
<gene>
    <name evidence="1" type="ORF">L207DRAFT_563203</name>
</gene>
<dbReference type="Proteomes" id="UP000235786">
    <property type="component" value="Unassembled WGS sequence"/>
</dbReference>
<protein>
    <submittedName>
        <fullName evidence="1">Uncharacterized protein</fullName>
    </submittedName>
</protein>
<accession>A0A2J6S083</accession>
<dbReference type="EMBL" id="KZ613941">
    <property type="protein sequence ID" value="PMD44155.1"/>
    <property type="molecule type" value="Genomic_DNA"/>
</dbReference>
<reference evidence="1 2" key="1">
    <citation type="submission" date="2016-04" db="EMBL/GenBank/DDBJ databases">
        <title>A degradative enzymes factory behind the ericoid mycorrhizal symbiosis.</title>
        <authorList>
            <consortium name="DOE Joint Genome Institute"/>
            <person name="Martino E."/>
            <person name="Morin E."/>
            <person name="Grelet G."/>
            <person name="Kuo A."/>
            <person name="Kohler A."/>
            <person name="Daghino S."/>
            <person name="Barry K."/>
            <person name="Choi C."/>
            <person name="Cichocki N."/>
            <person name="Clum A."/>
            <person name="Copeland A."/>
            <person name="Hainaut M."/>
            <person name="Haridas S."/>
            <person name="Labutti K."/>
            <person name="Lindquist E."/>
            <person name="Lipzen A."/>
            <person name="Khouja H.-R."/>
            <person name="Murat C."/>
            <person name="Ohm R."/>
            <person name="Olson A."/>
            <person name="Spatafora J."/>
            <person name="Veneault-Fourrey C."/>
            <person name="Henrissat B."/>
            <person name="Grigoriev I."/>
            <person name="Martin F."/>
            <person name="Perotto S."/>
        </authorList>
    </citation>
    <scope>NUCLEOTIDE SEQUENCE [LARGE SCALE GENOMIC DNA]</scope>
    <source>
        <strain evidence="1 2">F</strain>
    </source>
</reference>
<proteinExistence type="predicted"/>
<evidence type="ECO:0000313" key="2">
    <source>
        <dbReference type="Proteomes" id="UP000235786"/>
    </source>
</evidence>
<dbReference type="AlphaFoldDB" id="A0A2J6S083"/>
<evidence type="ECO:0000313" key="1">
    <source>
        <dbReference type="EMBL" id="PMD44155.1"/>
    </source>
</evidence>